<evidence type="ECO:0000313" key="1">
    <source>
        <dbReference type="EMBL" id="GAV03806.1"/>
    </source>
</evidence>
<sequence length="121" mass="13707">MRKVQVVQPTPSAVTKLEGARIGTRKTKEKKERNEEHDIVREYSLVLEGIFSRTTAGAGQVIFFGLEGELDLRSPLFHPINRLSCKLTVAREESAGAEESWHRSELRARDETLLTVVAYIR</sequence>
<protein>
    <submittedName>
        <fullName evidence="1">Uncharacterized protein</fullName>
    </submittedName>
</protein>
<dbReference type="Proteomes" id="UP000186922">
    <property type="component" value="Unassembled WGS sequence"/>
</dbReference>
<name>A0A1D1VSF6_RAMVA</name>
<organism evidence="1 2">
    <name type="scientific">Ramazzottius varieornatus</name>
    <name type="common">Water bear</name>
    <name type="synonym">Tardigrade</name>
    <dbReference type="NCBI Taxonomy" id="947166"/>
    <lineage>
        <taxon>Eukaryota</taxon>
        <taxon>Metazoa</taxon>
        <taxon>Ecdysozoa</taxon>
        <taxon>Tardigrada</taxon>
        <taxon>Eutardigrada</taxon>
        <taxon>Parachela</taxon>
        <taxon>Hypsibioidea</taxon>
        <taxon>Ramazzottiidae</taxon>
        <taxon>Ramazzottius</taxon>
    </lineage>
</organism>
<dbReference type="AlphaFoldDB" id="A0A1D1VSF6"/>
<proteinExistence type="predicted"/>
<accession>A0A1D1VSF6</accession>
<gene>
    <name evidence="1" type="primary">RvY_14185-1</name>
    <name evidence="1" type="synonym">RvY_14185.1</name>
    <name evidence="1" type="ORF">RvY_14185</name>
</gene>
<comment type="caution">
    <text evidence="1">The sequence shown here is derived from an EMBL/GenBank/DDBJ whole genome shotgun (WGS) entry which is preliminary data.</text>
</comment>
<evidence type="ECO:0000313" key="2">
    <source>
        <dbReference type="Proteomes" id="UP000186922"/>
    </source>
</evidence>
<dbReference type="EMBL" id="BDGG01000010">
    <property type="protein sequence ID" value="GAV03806.1"/>
    <property type="molecule type" value="Genomic_DNA"/>
</dbReference>
<keyword evidence="2" id="KW-1185">Reference proteome</keyword>
<reference evidence="1 2" key="1">
    <citation type="journal article" date="2016" name="Nat. Commun.">
        <title>Extremotolerant tardigrade genome and improved radiotolerance of human cultured cells by tardigrade-unique protein.</title>
        <authorList>
            <person name="Hashimoto T."/>
            <person name="Horikawa D.D."/>
            <person name="Saito Y."/>
            <person name="Kuwahara H."/>
            <person name="Kozuka-Hata H."/>
            <person name="Shin-I T."/>
            <person name="Minakuchi Y."/>
            <person name="Ohishi K."/>
            <person name="Motoyama A."/>
            <person name="Aizu T."/>
            <person name="Enomoto A."/>
            <person name="Kondo K."/>
            <person name="Tanaka S."/>
            <person name="Hara Y."/>
            <person name="Koshikawa S."/>
            <person name="Sagara H."/>
            <person name="Miura T."/>
            <person name="Yokobori S."/>
            <person name="Miyagawa K."/>
            <person name="Suzuki Y."/>
            <person name="Kubo T."/>
            <person name="Oyama M."/>
            <person name="Kohara Y."/>
            <person name="Fujiyama A."/>
            <person name="Arakawa K."/>
            <person name="Katayama T."/>
            <person name="Toyoda A."/>
            <person name="Kunieda T."/>
        </authorList>
    </citation>
    <scope>NUCLEOTIDE SEQUENCE [LARGE SCALE GENOMIC DNA]</scope>
    <source>
        <strain evidence="1 2">YOKOZUNA-1</strain>
    </source>
</reference>